<feature type="transmembrane region" description="Helical" evidence="6">
    <location>
        <begin position="410"/>
        <end position="429"/>
    </location>
</feature>
<proteinExistence type="inferred from homology"/>
<comment type="catalytic activity">
    <reaction evidence="6">
        <text>putrescine(in) + H(+)(in) = putrescine(out) + H(+)(out)</text>
        <dbReference type="Rhea" id="RHEA:28891"/>
        <dbReference type="ChEBI" id="CHEBI:15378"/>
        <dbReference type="ChEBI" id="CHEBI:326268"/>
    </reaction>
</comment>
<evidence type="ECO:0000256" key="1">
    <source>
        <dbReference type="ARBA" id="ARBA00004651"/>
    </source>
</evidence>
<dbReference type="NCBIfam" id="NF007938">
    <property type="entry name" value="PRK10655.1"/>
    <property type="match status" value="1"/>
</dbReference>
<protein>
    <recommendedName>
        <fullName evidence="6">Putrescine transporter PotE</fullName>
    </recommendedName>
    <alternativeName>
        <fullName evidence="6">Putrescine-proton symporter / putrescine-ornithine antiporter</fullName>
    </alternativeName>
</protein>
<dbReference type="PIRSF" id="PIRSF006060">
    <property type="entry name" value="AA_transporter"/>
    <property type="match status" value="1"/>
</dbReference>
<keyword evidence="3 6" id="KW-0812">Transmembrane</keyword>
<feature type="transmembrane region" description="Helical" evidence="6">
    <location>
        <begin position="192"/>
        <end position="210"/>
    </location>
</feature>
<comment type="similarity">
    <text evidence="6">Belongs to the amino acid-polyamine-organocation (APC) superfamily. Basic amino acid/polyamine antiporter (APA) (TC 2.A.3.2) family.</text>
</comment>
<evidence type="ECO:0000256" key="3">
    <source>
        <dbReference type="ARBA" id="ARBA00022692"/>
    </source>
</evidence>
<organism evidence="7 8">
    <name type="scientific">Ectopseudomonas hydrolytica</name>
    <dbReference type="NCBI Taxonomy" id="2493633"/>
    <lineage>
        <taxon>Bacteria</taxon>
        <taxon>Pseudomonadati</taxon>
        <taxon>Pseudomonadota</taxon>
        <taxon>Gammaproteobacteria</taxon>
        <taxon>Pseudomonadales</taxon>
        <taxon>Pseudomonadaceae</taxon>
        <taxon>Ectopseudomonas</taxon>
    </lineage>
</organism>
<dbReference type="EMBL" id="CP099397">
    <property type="protein sequence ID" value="USR38598.1"/>
    <property type="molecule type" value="Genomic_DNA"/>
</dbReference>
<dbReference type="Pfam" id="PF13520">
    <property type="entry name" value="AA_permease_2"/>
    <property type="match status" value="1"/>
</dbReference>
<keyword evidence="6" id="KW-0997">Cell inner membrane</keyword>
<gene>
    <name evidence="6 7" type="primary">potE</name>
    <name evidence="7" type="ORF">L1F06_018250</name>
</gene>
<name>A0ABY5A4M9_9GAMM</name>
<comment type="catalytic activity">
    <reaction evidence="6">
        <text>putrescine(in) + L-ornithine(out) = putrescine(out) + L-ornithine(in)</text>
        <dbReference type="Rhea" id="RHEA:28827"/>
        <dbReference type="ChEBI" id="CHEBI:46911"/>
        <dbReference type="ChEBI" id="CHEBI:326268"/>
    </reaction>
</comment>
<keyword evidence="6" id="KW-0029">Amino-acid transport</keyword>
<comment type="function">
    <text evidence="6">Catalyzes both the uptake and excretion of putrescine. The uptake of putrescine is dependent on the membrane potential and the excretion involves putrescine-ornithine antiporter activity.</text>
</comment>
<evidence type="ECO:0000313" key="8">
    <source>
        <dbReference type="Proteomes" id="UP001054897"/>
    </source>
</evidence>
<dbReference type="PANTHER" id="PTHR42770:SF6">
    <property type="entry name" value="PUTRESCINE TRANSPORTER POTE"/>
    <property type="match status" value="1"/>
</dbReference>
<keyword evidence="6" id="KW-0050">Antiport</keyword>
<feature type="transmembrane region" description="Helical" evidence="6">
    <location>
        <begin position="222"/>
        <end position="249"/>
    </location>
</feature>
<dbReference type="GeneID" id="300082951"/>
<feature type="transmembrane region" description="Helical" evidence="6">
    <location>
        <begin position="9"/>
        <end position="29"/>
    </location>
</feature>
<feature type="transmembrane region" description="Helical" evidence="6">
    <location>
        <begin position="41"/>
        <end position="65"/>
    </location>
</feature>
<sequence>MAETGRKMGLVGLTTLVAVNMMGSGIIMLPSSMAQLGAVSLLSWLVTAIGSMAIAYGFAQCGIYCPRPGGMSAYSEEAHGKSAFFLCSYLYFLSLVIGNVAIGISAVGYLTPFFPWLGSGAVAVVAGTIALIWLTILANLGGPSLTGRLGAVTVWGVIIPVAGLGLIGWFWFEPSLFREAWNPNGLRTSDAIAQSIPLTLWAFLGMESAAQNSDAVEDPKRNVPLACLFGTLGAAVVYVLSTSVIQGIVPNPELANSSAPFALVYAQMFNDSVGNIIMALAVMACLGSLLGWQFTLAQTAKVTAEQGMFPKLFTRVSARNAPLLGLLFCGVLQTLIALSTISPNASAQFNKLVGLAAVTNIIPYITSLTGLLVIMYKAQVEPRIFRRNGAILLVAMLYCFYALYASGLEAVFGAALVMVVGYLLFGSIAKRFVGTLDNLGRP</sequence>
<feature type="transmembrane region" description="Helical" evidence="6">
    <location>
        <begin position="86"/>
        <end position="110"/>
    </location>
</feature>
<accession>A0ABY5A4M9</accession>
<feature type="transmembrane region" description="Helical" evidence="6">
    <location>
        <begin position="276"/>
        <end position="300"/>
    </location>
</feature>
<feature type="transmembrane region" description="Helical" evidence="6">
    <location>
        <begin position="321"/>
        <end position="341"/>
    </location>
</feature>
<comment type="subcellular location">
    <subcellularLocation>
        <location evidence="6">Cell inner membrane</location>
        <topology evidence="6">Multi-pass membrane protein</topology>
    </subcellularLocation>
    <subcellularLocation>
        <location evidence="1">Cell membrane</location>
        <topology evidence="1">Multi-pass membrane protein</topology>
    </subcellularLocation>
</comment>
<feature type="transmembrane region" description="Helical" evidence="6">
    <location>
        <begin position="388"/>
        <end position="404"/>
    </location>
</feature>
<evidence type="ECO:0000256" key="5">
    <source>
        <dbReference type="ARBA" id="ARBA00023136"/>
    </source>
</evidence>
<dbReference type="Proteomes" id="UP001054897">
    <property type="component" value="Chromosome"/>
</dbReference>
<dbReference type="HAMAP" id="MF_02073">
    <property type="entry name" value="Putrescine_transp"/>
    <property type="match status" value="1"/>
</dbReference>
<dbReference type="InterPro" id="IPR027566">
    <property type="entry name" value="Symport/antiport_PotE"/>
</dbReference>
<keyword evidence="8" id="KW-1185">Reference proteome</keyword>
<keyword evidence="4 6" id="KW-1133">Transmembrane helix</keyword>
<feature type="transmembrane region" description="Helical" evidence="6">
    <location>
        <begin position="116"/>
        <end position="137"/>
    </location>
</feature>
<reference evidence="7" key="1">
    <citation type="submission" date="2022-06" db="EMBL/GenBank/DDBJ databases">
        <title>Complete genome of Pseudomonas hydrolytica DSWY01T.</title>
        <authorList>
            <person name="Jung J."/>
            <person name="Jeon C.O."/>
        </authorList>
    </citation>
    <scope>NUCLEOTIDE SEQUENCE</scope>
    <source>
        <strain evidence="7">DSWY01</strain>
    </source>
</reference>
<dbReference type="InterPro" id="IPR050367">
    <property type="entry name" value="APC_superfamily"/>
</dbReference>
<evidence type="ECO:0000256" key="2">
    <source>
        <dbReference type="ARBA" id="ARBA00022475"/>
    </source>
</evidence>
<keyword evidence="6" id="KW-0769">Symport</keyword>
<dbReference type="RefSeq" id="WP_012019358.1">
    <property type="nucleotide sequence ID" value="NZ_CAXYQR010000006.1"/>
</dbReference>
<keyword evidence="5 6" id="KW-0472">Membrane</keyword>
<keyword evidence="2 6" id="KW-1003">Cell membrane</keyword>
<feature type="transmembrane region" description="Helical" evidence="6">
    <location>
        <begin position="149"/>
        <end position="172"/>
    </location>
</feature>
<evidence type="ECO:0000256" key="4">
    <source>
        <dbReference type="ARBA" id="ARBA00022989"/>
    </source>
</evidence>
<dbReference type="InterPro" id="IPR002293">
    <property type="entry name" value="AA/rel_permease1"/>
</dbReference>
<dbReference type="PANTHER" id="PTHR42770">
    <property type="entry name" value="AMINO ACID TRANSPORTER-RELATED"/>
    <property type="match status" value="1"/>
</dbReference>
<feature type="transmembrane region" description="Helical" evidence="6">
    <location>
        <begin position="353"/>
        <end position="376"/>
    </location>
</feature>
<dbReference type="Gene3D" id="1.20.1740.10">
    <property type="entry name" value="Amino acid/polyamine transporter I"/>
    <property type="match status" value="1"/>
</dbReference>
<evidence type="ECO:0000313" key="7">
    <source>
        <dbReference type="EMBL" id="USR38598.1"/>
    </source>
</evidence>
<keyword evidence="6" id="KW-0813">Transport</keyword>
<evidence type="ECO:0000256" key="6">
    <source>
        <dbReference type="HAMAP-Rule" id="MF_02073"/>
    </source>
</evidence>